<dbReference type="PANTHER" id="PTHR43792:SF13">
    <property type="entry name" value="ACETYLTRANSFERASE"/>
    <property type="match status" value="1"/>
</dbReference>
<gene>
    <name evidence="2" type="ORF">SAMN04488131_102312</name>
</gene>
<dbReference type="OrthoDB" id="9811523at2"/>
<dbReference type="STRING" id="935223.SAMN04488131_102312"/>
<keyword evidence="2" id="KW-0808">Transferase</keyword>
<keyword evidence="3" id="KW-1185">Reference proteome</keyword>
<organism evidence="2 3">
    <name type="scientific">Flavobacterium xueshanense</name>
    <dbReference type="NCBI Taxonomy" id="935223"/>
    <lineage>
        <taxon>Bacteria</taxon>
        <taxon>Pseudomonadati</taxon>
        <taxon>Bacteroidota</taxon>
        <taxon>Flavobacteriia</taxon>
        <taxon>Flavobacteriales</taxon>
        <taxon>Flavobacteriaceae</taxon>
        <taxon>Flavobacterium</taxon>
    </lineage>
</organism>
<dbReference type="InterPro" id="IPR016181">
    <property type="entry name" value="Acyl_CoA_acyltransferase"/>
</dbReference>
<protein>
    <submittedName>
        <fullName evidence="2">Ribosomal-protein-alanine N-acetyltransferase</fullName>
    </submittedName>
</protein>
<accession>A0A1I2BDX2</accession>
<sequence length="181" mass="21228">MKIKKIEIEQLITEKLILKPFTISFCQNILNNDFSDLEKWNFQKGKSWPDNDVLETLPRIINNLTKVGSPTGYESWMIIKKDTLEIIGDLGFKGFNNKEENIDIGYGIIKEERRKGFAEEAVREIIKWAFSNEIIKEITANCLTENNSSINLLNKFNFAQIRIENDMIYWNLIKKNYKKTN</sequence>
<proteinExistence type="predicted"/>
<dbReference type="Proteomes" id="UP000198596">
    <property type="component" value="Unassembled WGS sequence"/>
</dbReference>
<dbReference type="EMBL" id="FONQ01000002">
    <property type="protein sequence ID" value="SFE54259.1"/>
    <property type="molecule type" value="Genomic_DNA"/>
</dbReference>
<dbReference type="PANTHER" id="PTHR43792">
    <property type="entry name" value="GNAT FAMILY, PUTATIVE (AFU_ORTHOLOGUE AFUA_3G00765)-RELATED-RELATED"/>
    <property type="match status" value="1"/>
</dbReference>
<reference evidence="3" key="1">
    <citation type="submission" date="2016-10" db="EMBL/GenBank/DDBJ databases">
        <authorList>
            <person name="Varghese N."/>
            <person name="Submissions S."/>
        </authorList>
    </citation>
    <scope>NUCLEOTIDE SEQUENCE [LARGE SCALE GENOMIC DNA]</scope>
    <source>
        <strain evidence="3">CGMCC 1.9227</strain>
    </source>
</reference>
<dbReference type="Gene3D" id="3.40.630.30">
    <property type="match status" value="1"/>
</dbReference>
<dbReference type="GO" id="GO:0016747">
    <property type="term" value="F:acyltransferase activity, transferring groups other than amino-acyl groups"/>
    <property type="evidence" value="ECO:0007669"/>
    <property type="project" value="InterPro"/>
</dbReference>
<name>A0A1I2BDX2_9FLAO</name>
<dbReference type="PROSITE" id="PS51186">
    <property type="entry name" value="GNAT"/>
    <property type="match status" value="1"/>
</dbReference>
<dbReference type="AlphaFoldDB" id="A0A1I2BDX2"/>
<evidence type="ECO:0000313" key="3">
    <source>
        <dbReference type="Proteomes" id="UP000198596"/>
    </source>
</evidence>
<dbReference type="Pfam" id="PF13302">
    <property type="entry name" value="Acetyltransf_3"/>
    <property type="match status" value="1"/>
</dbReference>
<feature type="domain" description="N-acetyltransferase" evidence="1">
    <location>
        <begin position="27"/>
        <end position="179"/>
    </location>
</feature>
<dbReference type="SUPFAM" id="SSF55729">
    <property type="entry name" value="Acyl-CoA N-acyltransferases (Nat)"/>
    <property type="match status" value="1"/>
</dbReference>
<evidence type="ECO:0000313" key="2">
    <source>
        <dbReference type="EMBL" id="SFE54259.1"/>
    </source>
</evidence>
<evidence type="ECO:0000259" key="1">
    <source>
        <dbReference type="PROSITE" id="PS51186"/>
    </source>
</evidence>
<dbReference type="InterPro" id="IPR051531">
    <property type="entry name" value="N-acetyltransferase"/>
</dbReference>
<dbReference type="InterPro" id="IPR000182">
    <property type="entry name" value="GNAT_dom"/>
</dbReference>
<dbReference type="RefSeq" id="WP_091203359.1">
    <property type="nucleotide sequence ID" value="NZ_FONQ01000002.1"/>
</dbReference>